<dbReference type="GO" id="GO:0016881">
    <property type="term" value="F:acid-amino acid ligase activity"/>
    <property type="evidence" value="ECO:0007669"/>
    <property type="project" value="TreeGrafter"/>
</dbReference>
<feature type="domain" description="GH3 middle" evidence="1">
    <location>
        <begin position="303"/>
        <end position="375"/>
    </location>
</feature>
<protein>
    <recommendedName>
        <fullName evidence="5">GH3 domain-containing protein</fullName>
    </recommendedName>
</protein>
<dbReference type="GO" id="GO:0005737">
    <property type="term" value="C:cytoplasm"/>
    <property type="evidence" value="ECO:0007669"/>
    <property type="project" value="TreeGrafter"/>
</dbReference>
<accession>A0AA88Y6X1</accession>
<evidence type="ECO:0000313" key="4">
    <source>
        <dbReference type="Proteomes" id="UP001186944"/>
    </source>
</evidence>
<dbReference type="PANTHER" id="PTHR31901:SF9">
    <property type="entry name" value="GH3 DOMAIN-CONTAINING PROTEIN"/>
    <property type="match status" value="1"/>
</dbReference>
<comment type="caution">
    <text evidence="3">The sequence shown here is derived from an EMBL/GenBank/DDBJ whole genome shotgun (WGS) entry which is preliminary data.</text>
</comment>
<organism evidence="3 4">
    <name type="scientific">Pinctada imbricata</name>
    <name type="common">Atlantic pearl-oyster</name>
    <name type="synonym">Pinctada martensii</name>
    <dbReference type="NCBI Taxonomy" id="66713"/>
    <lineage>
        <taxon>Eukaryota</taxon>
        <taxon>Metazoa</taxon>
        <taxon>Spiralia</taxon>
        <taxon>Lophotrochozoa</taxon>
        <taxon>Mollusca</taxon>
        <taxon>Bivalvia</taxon>
        <taxon>Autobranchia</taxon>
        <taxon>Pteriomorphia</taxon>
        <taxon>Pterioida</taxon>
        <taxon>Pterioidea</taxon>
        <taxon>Pteriidae</taxon>
        <taxon>Pinctada</taxon>
    </lineage>
</organism>
<dbReference type="Pfam" id="PF03321">
    <property type="entry name" value="GH3"/>
    <property type="match status" value="1"/>
</dbReference>
<evidence type="ECO:0008006" key="5">
    <source>
        <dbReference type="Google" id="ProtNLM"/>
    </source>
</evidence>
<dbReference type="InterPro" id="IPR004993">
    <property type="entry name" value="GH3"/>
</dbReference>
<feature type="domain" description="GH3 C-terminal" evidence="2">
    <location>
        <begin position="392"/>
        <end position="513"/>
    </location>
</feature>
<dbReference type="Pfam" id="PF23572">
    <property type="entry name" value="GH3_C"/>
    <property type="match status" value="1"/>
</dbReference>
<dbReference type="PANTHER" id="PTHR31901">
    <property type="entry name" value="GH3 DOMAIN-CONTAINING PROTEIN"/>
    <property type="match status" value="1"/>
</dbReference>
<evidence type="ECO:0000259" key="1">
    <source>
        <dbReference type="Pfam" id="PF23571"/>
    </source>
</evidence>
<keyword evidence="4" id="KW-1185">Reference proteome</keyword>
<dbReference type="EMBL" id="VSWD01000006">
    <property type="protein sequence ID" value="KAK3099344.1"/>
    <property type="molecule type" value="Genomic_DNA"/>
</dbReference>
<dbReference type="Proteomes" id="UP001186944">
    <property type="component" value="Unassembled WGS sequence"/>
</dbReference>
<dbReference type="InterPro" id="IPR055378">
    <property type="entry name" value="GH3_C"/>
</dbReference>
<evidence type="ECO:0000313" key="3">
    <source>
        <dbReference type="EMBL" id="KAK3099344.1"/>
    </source>
</evidence>
<evidence type="ECO:0000259" key="2">
    <source>
        <dbReference type="Pfam" id="PF23572"/>
    </source>
</evidence>
<dbReference type="AlphaFoldDB" id="A0AA88Y6X1"/>
<dbReference type="InterPro" id="IPR055377">
    <property type="entry name" value="GH3_M"/>
</dbReference>
<name>A0AA88Y6X1_PINIB</name>
<sequence length="527" mass="60167">MNAETEYGKTYNFSEIKSREDFVQQHPLTFISHYKSYVDKMMEGKDDILTKDKPIIFAVTSGTSGTSSVLPMTQRQRINFFVQGVAVVYHSMLQAFPDSRKLQKSLKFFYTPRWRTCEAGVPVGPNSSSPTNTRQLLNVYSTPKAGFEILSEPEALYIHLLFGMKDKHIGMLEANFSSIILSSFKALDIHWKDIIEDIEKGRVNPNLKIDDDVRNELDKVLKPDSSRAQELREAFEGGPIGLAKRIWPNCHLMLAADSGSFELPANILRETYCKNLPIYSPLYAASEGLLGVNVWPLKHPSHYLLAPKSMFFEFIPVEHCKEDQPATLFLDQVQLGEEYELVISTAGGFWRYRFGDVVRVTGFYNQCPIIEFMYRQGQFLNVRGEKTSESSFYQALSKACESWSDIKLVDYCCCESILIDDQGSSWKSYAPTYYVFLELDGSGKLTAEQKNKIDEILAEQSYVYKSFRNKGSIRPMVVKIVRPGTFKELREFTIETTTASANQYKIPRTLKRKEAVNFVLDRVIKGD</sequence>
<gene>
    <name evidence="3" type="ORF">FSP39_003018</name>
</gene>
<reference evidence="3" key="1">
    <citation type="submission" date="2019-08" db="EMBL/GenBank/DDBJ databases">
        <title>The improved chromosome-level genome for the pearl oyster Pinctada fucata martensii using PacBio sequencing and Hi-C.</title>
        <authorList>
            <person name="Zheng Z."/>
        </authorList>
    </citation>
    <scope>NUCLEOTIDE SEQUENCE</scope>
    <source>
        <strain evidence="3">ZZ-2019</strain>
        <tissue evidence="3">Adductor muscle</tissue>
    </source>
</reference>
<proteinExistence type="predicted"/>
<dbReference type="Pfam" id="PF23571">
    <property type="entry name" value="GH3_M"/>
    <property type="match status" value="1"/>
</dbReference>